<dbReference type="eggNOG" id="arCOG12692">
    <property type="taxonomic scope" value="Archaea"/>
</dbReference>
<dbReference type="InParanoid" id="L0HEW3"/>
<sequence length="74" mass="8239" precursor="true">MDLSSARRIVTFVLVLLCAILVSNTLSNILLAALGLSGIFGFIVGFVIYAVFFFGVLYFFERFFGITIFRFGGR</sequence>
<reference evidence="2 3" key="2">
    <citation type="journal article" date="2014" name="Genome Announc.">
        <title>Complete Genome Sequence of Methanoregula formicica SMSPT, a Mesophilic Hydrogenotrophic Methanogen Isolated from a Methanogenic Upflow Anaerobic Sludge Blanket Reactor.</title>
        <authorList>
            <person name="Yamamoto K."/>
            <person name="Tamaki H."/>
            <person name="Cadillo-Quiroz H."/>
            <person name="Imachi H."/>
            <person name="Kyrpides N."/>
            <person name="Woyke T."/>
            <person name="Goodwin L."/>
            <person name="Zinder S.H."/>
            <person name="Kamagata Y."/>
            <person name="Liu W.T."/>
        </authorList>
    </citation>
    <scope>NUCLEOTIDE SEQUENCE [LARGE SCALE GENOMIC DNA]</scope>
    <source>
        <strain evidence="3">DSM 22288 / NBRC 105244 / SMSP</strain>
    </source>
</reference>
<evidence type="ECO:0000256" key="1">
    <source>
        <dbReference type="SAM" id="Phobius"/>
    </source>
</evidence>
<reference evidence="3" key="1">
    <citation type="submission" date="2011-12" db="EMBL/GenBank/DDBJ databases">
        <title>Complete sequence of Methanoregula formicicum SMSP.</title>
        <authorList>
            <person name="Lucas S."/>
            <person name="Han J."/>
            <person name="Lapidus A."/>
            <person name="Cheng J.-F."/>
            <person name="Goodwin L."/>
            <person name="Pitluck S."/>
            <person name="Peters L."/>
            <person name="Ovchinnikova G."/>
            <person name="Teshima H."/>
            <person name="Detter J.C."/>
            <person name="Han C."/>
            <person name="Tapia R."/>
            <person name="Land M."/>
            <person name="Hauser L."/>
            <person name="Kyrpides N."/>
            <person name="Ivanova N."/>
            <person name="Pagani I."/>
            <person name="Imachi H."/>
            <person name="Tamaki H."/>
            <person name="Sekiguchi Y."/>
            <person name="Kamagata Y."/>
            <person name="Cadillo-Quiroz H."/>
            <person name="Zinder S."/>
            <person name="Liu W.-T."/>
            <person name="Woyke T."/>
        </authorList>
    </citation>
    <scope>NUCLEOTIDE SEQUENCE [LARGE SCALE GENOMIC DNA]</scope>
    <source>
        <strain evidence="3">DSM 22288 / NBRC 105244 / SMSP</strain>
    </source>
</reference>
<evidence type="ECO:0000313" key="3">
    <source>
        <dbReference type="Proteomes" id="UP000010824"/>
    </source>
</evidence>
<dbReference type="GeneID" id="14309644"/>
<dbReference type="Proteomes" id="UP000010824">
    <property type="component" value="Chromosome"/>
</dbReference>
<feature type="transmembrane region" description="Helical" evidence="1">
    <location>
        <begin position="12"/>
        <end position="33"/>
    </location>
</feature>
<name>L0HEW3_METFS</name>
<dbReference type="KEGG" id="mfo:Metfor_2252"/>
<accession>L0HEW3</accession>
<feature type="transmembrane region" description="Helical" evidence="1">
    <location>
        <begin position="39"/>
        <end position="60"/>
    </location>
</feature>
<dbReference type="AlphaFoldDB" id="L0HEW3"/>
<keyword evidence="1" id="KW-1133">Transmembrane helix</keyword>
<keyword evidence="1" id="KW-0472">Membrane</keyword>
<protein>
    <submittedName>
        <fullName evidence="2">Uncharacterized protein</fullName>
    </submittedName>
</protein>
<keyword evidence="1" id="KW-0812">Transmembrane</keyword>
<organism evidence="2 3">
    <name type="scientific">Methanoregula formicica (strain DSM 22288 / NBRC 105244 / SMSP)</name>
    <dbReference type="NCBI Taxonomy" id="593750"/>
    <lineage>
        <taxon>Archaea</taxon>
        <taxon>Methanobacteriati</taxon>
        <taxon>Methanobacteriota</taxon>
        <taxon>Stenosarchaea group</taxon>
        <taxon>Methanomicrobia</taxon>
        <taxon>Methanomicrobiales</taxon>
        <taxon>Methanoregulaceae</taxon>
        <taxon>Methanoregula</taxon>
    </lineage>
</organism>
<keyword evidence="3" id="KW-1185">Reference proteome</keyword>
<gene>
    <name evidence="2" type="ordered locus">Metfor_2252</name>
</gene>
<proteinExistence type="predicted"/>
<evidence type="ECO:0000313" key="2">
    <source>
        <dbReference type="EMBL" id="AGB03257.1"/>
    </source>
</evidence>
<dbReference type="EMBL" id="CP003167">
    <property type="protein sequence ID" value="AGB03257.1"/>
    <property type="molecule type" value="Genomic_DNA"/>
</dbReference>
<dbReference type="RefSeq" id="WP_015286220.1">
    <property type="nucleotide sequence ID" value="NC_019943.1"/>
</dbReference>
<dbReference type="HOGENOM" id="CLU_2678865_0_0_2"/>